<protein>
    <submittedName>
        <fullName evidence="1">Uncharacterized protein</fullName>
    </submittedName>
</protein>
<dbReference type="GeneID" id="19955169"/>
<dbReference type="OrthoDB" id="68112at2759"/>
<name>T0RE22_SAPDV</name>
<sequence length="553" mass="60851">MQRRYRALEKLQSLVAAGSLSASDASHRAVQIVESTPQPVRLQEPRLAELSKELLAQAANDTAKAAQVAILQGRLDRLRDEDVRVQSQLQELDTEDPTPKAAALRDVVEFSHVYALFEEYKYLDAFAQLAHISPSTWQRTPHTTQQQLLKSATTVMGHGAVPAQDKMASASSSVMHANFLAYIRTLHYAKVLPPNWIVLPSSVSAMKLASLLAKDATCLLHLLKAQNNAYAESLTISYALAQRDLTEPQVIAPSPALLVAAIETLDYLNLHGSIPLVHQAYRGPPSSEILDCLLRVLVQPRLSRKMARTLSVSITLDLVPIVENGCSAALLQALVTSGLVHDAYGCYLKLHKLSPGARVPTSVLTDMLVAVYKAKQYDQFHLAFDEMWRRGYVVGLHEFRALSAVVPPHVLLSLMGSRDYTNCLAEVHTQASAKDRMLLDLRHLPASIAPSLLWLHVEHLHGLDEGATENVRVLVQKPQAVAALEASLQQHNVPWTTPRRGELVIAAAAVIDYVERQDTQRVKDSVWRMMVLRALGVSSLVLGGVTYMSSSFS</sequence>
<dbReference type="EMBL" id="JH767202">
    <property type="protein sequence ID" value="EQC27862.1"/>
    <property type="molecule type" value="Genomic_DNA"/>
</dbReference>
<dbReference type="OMA" id="HANFLAY"/>
<gene>
    <name evidence="1" type="ORF">SDRG_14442</name>
</gene>
<dbReference type="Proteomes" id="UP000030762">
    <property type="component" value="Unassembled WGS sequence"/>
</dbReference>
<accession>T0RE22</accession>
<dbReference type="InParanoid" id="T0RE22"/>
<evidence type="ECO:0000313" key="2">
    <source>
        <dbReference type="Proteomes" id="UP000030762"/>
    </source>
</evidence>
<dbReference type="AlphaFoldDB" id="T0RE22"/>
<proteinExistence type="predicted"/>
<keyword evidence="2" id="KW-1185">Reference proteome</keyword>
<dbReference type="RefSeq" id="XP_008618792.1">
    <property type="nucleotide sequence ID" value="XM_008620570.1"/>
</dbReference>
<evidence type="ECO:0000313" key="1">
    <source>
        <dbReference type="EMBL" id="EQC27862.1"/>
    </source>
</evidence>
<organism evidence="1 2">
    <name type="scientific">Saprolegnia diclina (strain VS20)</name>
    <dbReference type="NCBI Taxonomy" id="1156394"/>
    <lineage>
        <taxon>Eukaryota</taxon>
        <taxon>Sar</taxon>
        <taxon>Stramenopiles</taxon>
        <taxon>Oomycota</taxon>
        <taxon>Saprolegniomycetes</taxon>
        <taxon>Saprolegniales</taxon>
        <taxon>Saprolegniaceae</taxon>
        <taxon>Saprolegnia</taxon>
    </lineage>
</organism>
<reference evidence="1 2" key="1">
    <citation type="submission" date="2012-04" db="EMBL/GenBank/DDBJ databases">
        <title>The Genome Sequence of Saprolegnia declina VS20.</title>
        <authorList>
            <consortium name="The Broad Institute Genome Sequencing Platform"/>
            <person name="Russ C."/>
            <person name="Nusbaum C."/>
            <person name="Tyler B."/>
            <person name="van West P."/>
            <person name="Dieguez-Uribeondo J."/>
            <person name="de Bruijn I."/>
            <person name="Tripathy S."/>
            <person name="Jiang R."/>
            <person name="Young S.K."/>
            <person name="Zeng Q."/>
            <person name="Gargeya S."/>
            <person name="Fitzgerald M."/>
            <person name="Haas B."/>
            <person name="Abouelleil A."/>
            <person name="Alvarado L."/>
            <person name="Arachchi H.M."/>
            <person name="Berlin A."/>
            <person name="Chapman S.B."/>
            <person name="Goldberg J."/>
            <person name="Griggs A."/>
            <person name="Gujja S."/>
            <person name="Hansen M."/>
            <person name="Howarth C."/>
            <person name="Imamovic A."/>
            <person name="Larimer J."/>
            <person name="McCowen C."/>
            <person name="Montmayeur A."/>
            <person name="Murphy C."/>
            <person name="Neiman D."/>
            <person name="Pearson M."/>
            <person name="Priest M."/>
            <person name="Roberts A."/>
            <person name="Saif S."/>
            <person name="Shea T."/>
            <person name="Sisk P."/>
            <person name="Sykes S."/>
            <person name="Wortman J."/>
            <person name="Nusbaum C."/>
            <person name="Birren B."/>
        </authorList>
    </citation>
    <scope>NUCLEOTIDE SEQUENCE [LARGE SCALE GENOMIC DNA]</scope>
    <source>
        <strain evidence="1 2">VS20</strain>
    </source>
</reference>
<dbReference type="VEuPathDB" id="FungiDB:SDRG_14442"/>